<evidence type="ECO:0000256" key="1">
    <source>
        <dbReference type="ARBA" id="ARBA00023015"/>
    </source>
</evidence>
<evidence type="ECO:0000259" key="4">
    <source>
        <dbReference type="PROSITE" id="PS50043"/>
    </source>
</evidence>
<dbReference type="SMART" id="SM00421">
    <property type="entry name" value="HTH_LUXR"/>
    <property type="match status" value="1"/>
</dbReference>
<dbReference type="Gene3D" id="1.10.10.10">
    <property type="entry name" value="Winged helix-like DNA-binding domain superfamily/Winged helix DNA-binding domain"/>
    <property type="match status" value="1"/>
</dbReference>
<dbReference type="InterPro" id="IPR036388">
    <property type="entry name" value="WH-like_DNA-bd_sf"/>
</dbReference>
<feature type="domain" description="HTH luxR-type" evidence="4">
    <location>
        <begin position="1"/>
        <end position="59"/>
    </location>
</feature>
<keyword evidence="1" id="KW-0805">Transcription regulation</keyword>
<keyword evidence="2" id="KW-0238">DNA-binding</keyword>
<dbReference type="CDD" id="cd06170">
    <property type="entry name" value="LuxR_C_like"/>
    <property type="match status" value="1"/>
</dbReference>
<dbReference type="GO" id="GO:0006355">
    <property type="term" value="P:regulation of DNA-templated transcription"/>
    <property type="evidence" value="ECO:0007669"/>
    <property type="project" value="InterPro"/>
</dbReference>
<evidence type="ECO:0000256" key="3">
    <source>
        <dbReference type="ARBA" id="ARBA00023163"/>
    </source>
</evidence>
<accession>A0A7I7PHF6</accession>
<keyword evidence="3" id="KW-0804">Transcription</keyword>
<dbReference type="AlphaFoldDB" id="A0A7I7PHF6"/>
<dbReference type="GO" id="GO:0003677">
    <property type="term" value="F:DNA binding"/>
    <property type="evidence" value="ECO:0007669"/>
    <property type="project" value="UniProtKB-KW"/>
</dbReference>
<dbReference type="InterPro" id="IPR016032">
    <property type="entry name" value="Sig_transdc_resp-reg_C-effctor"/>
</dbReference>
<sequence length="61" mass="6929">MTPREREIAALVTEGLSNRQIAERLTMSVRTVEGHVYRACFKLDAANRDELAQLLRQDVSV</sequence>
<name>A0A7I7PHF6_9MYCO</name>
<evidence type="ECO:0000313" key="5">
    <source>
        <dbReference type="EMBL" id="BBY07975.1"/>
    </source>
</evidence>
<dbReference type="PROSITE" id="PS00622">
    <property type="entry name" value="HTH_LUXR_1"/>
    <property type="match status" value="1"/>
</dbReference>
<dbReference type="PROSITE" id="PS50043">
    <property type="entry name" value="HTH_LUXR_2"/>
    <property type="match status" value="1"/>
</dbReference>
<dbReference type="KEGG" id="mnv:MNVI_32930"/>
<reference evidence="5 6" key="1">
    <citation type="journal article" date="2019" name="Emerg. Microbes Infect.">
        <title>Comprehensive subspecies identification of 175 nontuberculous mycobacteria species based on 7547 genomic profiles.</title>
        <authorList>
            <person name="Matsumoto Y."/>
            <person name="Kinjo T."/>
            <person name="Motooka D."/>
            <person name="Nabeya D."/>
            <person name="Jung N."/>
            <person name="Uechi K."/>
            <person name="Horii T."/>
            <person name="Iida T."/>
            <person name="Fujita J."/>
            <person name="Nakamura S."/>
        </authorList>
    </citation>
    <scope>NUCLEOTIDE SEQUENCE [LARGE SCALE GENOMIC DNA]</scope>
    <source>
        <strain evidence="5 6">JCM 16367</strain>
    </source>
</reference>
<dbReference type="PANTHER" id="PTHR44688:SF16">
    <property type="entry name" value="DNA-BINDING TRANSCRIPTIONAL ACTIVATOR DEVR_DOSR"/>
    <property type="match status" value="1"/>
</dbReference>
<dbReference type="Pfam" id="PF00196">
    <property type="entry name" value="GerE"/>
    <property type="match status" value="1"/>
</dbReference>
<dbReference type="Proteomes" id="UP000466894">
    <property type="component" value="Chromosome"/>
</dbReference>
<evidence type="ECO:0000313" key="6">
    <source>
        <dbReference type="Proteomes" id="UP000466894"/>
    </source>
</evidence>
<gene>
    <name evidence="5" type="ORF">MNVI_32930</name>
</gene>
<protein>
    <recommendedName>
        <fullName evidence="4">HTH luxR-type domain-containing protein</fullName>
    </recommendedName>
</protein>
<evidence type="ECO:0000256" key="2">
    <source>
        <dbReference type="ARBA" id="ARBA00023125"/>
    </source>
</evidence>
<dbReference type="PANTHER" id="PTHR44688">
    <property type="entry name" value="DNA-BINDING TRANSCRIPTIONAL ACTIVATOR DEVR_DOSR"/>
    <property type="match status" value="1"/>
</dbReference>
<dbReference type="PRINTS" id="PR00038">
    <property type="entry name" value="HTHLUXR"/>
</dbReference>
<dbReference type="SUPFAM" id="SSF46894">
    <property type="entry name" value="C-terminal effector domain of the bipartite response regulators"/>
    <property type="match status" value="1"/>
</dbReference>
<dbReference type="InterPro" id="IPR000792">
    <property type="entry name" value="Tscrpt_reg_LuxR_C"/>
</dbReference>
<proteinExistence type="predicted"/>
<dbReference type="EMBL" id="AP022583">
    <property type="protein sequence ID" value="BBY07975.1"/>
    <property type="molecule type" value="Genomic_DNA"/>
</dbReference>
<organism evidence="5 6">
    <name type="scientific">Mycobacterium noviomagense</name>
    <dbReference type="NCBI Taxonomy" id="459858"/>
    <lineage>
        <taxon>Bacteria</taxon>
        <taxon>Bacillati</taxon>
        <taxon>Actinomycetota</taxon>
        <taxon>Actinomycetes</taxon>
        <taxon>Mycobacteriales</taxon>
        <taxon>Mycobacteriaceae</taxon>
        <taxon>Mycobacterium</taxon>
    </lineage>
</organism>